<sequence length="318" mass="34766">MTDATNEQAQPAVSPQASAPIHADNYIVGMAAALLAYLSMAAMNVLAKLLSEHHHVIEIGFYRNLIGFLPFLFMVFAMGKRDILKIRGNRRDIFLRSILGSVSLIFTFAAYAAMPMADTSAFLFTSSLLIPALGFFVLGERVGPFRWSAIALGFLGVLIMLRPTGVVNSVGVSLALGAAMIQAVLQILLRKLGRTERPETVTFYFLGIGAVLTAIPLPFVFTAPSWNELPLIVGIGLCGVFMQMALSIAFKNAPANIITVFNYSSIIWTTTFGWFIWNDWPTLPIWIGGSIVVISNFIIVWRETRVGVPGREKPLPSP</sequence>
<reference evidence="8" key="1">
    <citation type="journal article" date="2014" name="Int. J. Syst. Evol. Microbiol.">
        <title>Complete genome sequence of Corynebacterium casei LMG S-19264T (=DSM 44701T), isolated from a smear-ripened cheese.</title>
        <authorList>
            <consortium name="US DOE Joint Genome Institute (JGI-PGF)"/>
            <person name="Walter F."/>
            <person name="Albersmeier A."/>
            <person name="Kalinowski J."/>
            <person name="Ruckert C."/>
        </authorList>
    </citation>
    <scope>NUCLEOTIDE SEQUENCE</scope>
    <source>
        <strain evidence="8">CGMCC 1.15320</strain>
    </source>
</reference>
<accession>A0A916W054</accession>
<dbReference type="PANTHER" id="PTHR22911:SF6">
    <property type="entry name" value="SOLUTE CARRIER FAMILY 35 MEMBER G1"/>
    <property type="match status" value="1"/>
</dbReference>
<feature type="transmembrane region" description="Helical" evidence="6">
    <location>
        <begin position="170"/>
        <end position="189"/>
    </location>
</feature>
<evidence type="ECO:0000256" key="1">
    <source>
        <dbReference type="ARBA" id="ARBA00004141"/>
    </source>
</evidence>
<dbReference type="GO" id="GO:0016020">
    <property type="term" value="C:membrane"/>
    <property type="evidence" value="ECO:0007669"/>
    <property type="project" value="UniProtKB-SubCell"/>
</dbReference>
<evidence type="ECO:0000313" key="9">
    <source>
        <dbReference type="Proteomes" id="UP000636264"/>
    </source>
</evidence>
<comment type="subcellular location">
    <subcellularLocation>
        <location evidence="1">Membrane</location>
        <topology evidence="1">Multi-pass membrane protein</topology>
    </subcellularLocation>
</comment>
<evidence type="ECO:0000256" key="5">
    <source>
        <dbReference type="ARBA" id="ARBA00023136"/>
    </source>
</evidence>
<dbReference type="AlphaFoldDB" id="A0A916W054"/>
<dbReference type="InterPro" id="IPR000620">
    <property type="entry name" value="EamA_dom"/>
</dbReference>
<feature type="domain" description="EamA" evidence="7">
    <location>
        <begin position="171"/>
        <end position="300"/>
    </location>
</feature>
<protein>
    <submittedName>
        <fullName evidence="8">Membrane protein</fullName>
    </submittedName>
</protein>
<dbReference type="PANTHER" id="PTHR22911">
    <property type="entry name" value="ACYL-MALONYL CONDENSING ENZYME-RELATED"/>
    <property type="match status" value="1"/>
</dbReference>
<dbReference type="Pfam" id="PF00892">
    <property type="entry name" value="EamA"/>
    <property type="match status" value="2"/>
</dbReference>
<feature type="transmembrane region" description="Helical" evidence="6">
    <location>
        <begin position="283"/>
        <end position="301"/>
    </location>
</feature>
<feature type="transmembrane region" description="Helical" evidence="6">
    <location>
        <begin position="93"/>
        <end position="114"/>
    </location>
</feature>
<evidence type="ECO:0000256" key="4">
    <source>
        <dbReference type="ARBA" id="ARBA00022989"/>
    </source>
</evidence>
<feature type="transmembrane region" description="Helical" evidence="6">
    <location>
        <begin position="26"/>
        <end position="47"/>
    </location>
</feature>
<keyword evidence="3 6" id="KW-0812">Transmembrane</keyword>
<gene>
    <name evidence="8" type="ORF">GCM10011385_06510</name>
</gene>
<keyword evidence="4 6" id="KW-1133">Transmembrane helix</keyword>
<keyword evidence="9" id="KW-1185">Reference proteome</keyword>
<feature type="transmembrane region" description="Helical" evidence="6">
    <location>
        <begin position="120"/>
        <end position="138"/>
    </location>
</feature>
<evidence type="ECO:0000256" key="2">
    <source>
        <dbReference type="ARBA" id="ARBA00009853"/>
    </source>
</evidence>
<comment type="caution">
    <text evidence="8">The sequence shown here is derived from an EMBL/GenBank/DDBJ whole genome shotgun (WGS) entry which is preliminary data.</text>
</comment>
<reference evidence="8" key="2">
    <citation type="submission" date="2020-09" db="EMBL/GenBank/DDBJ databases">
        <authorList>
            <person name="Sun Q."/>
            <person name="Zhou Y."/>
        </authorList>
    </citation>
    <scope>NUCLEOTIDE SEQUENCE</scope>
    <source>
        <strain evidence="8">CGMCC 1.15320</strain>
    </source>
</reference>
<keyword evidence="5 6" id="KW-0472">Membrane</keyword>
<feature type="transmembrane region" description="Helical" evidence="6">
    <location>
        <begin position="201"/>
        <end position="223"/>
    </location>
</feature>
<dbReference type="InterPro" id="IPR037185">
    <property type="entry name" value="EmrE-like"/>
</dbReference>
<feature type="domain" description="EamA" evidence="7">
    <location>
        <begin position="29"/>
        <end position="161"/>
    </location>
</feature>
<dbReference type="Proteomes" id="UP000636264">
    <property type="component" value="Unassembled WGS sequence"/>
</dbReference>
<evidence type="ECO:0000256" key="6">
    <source>
        <dbReference type="SAM" id="Phobius"/>
    </source>
</evidence>
<proteinExistence type="inferred from homology"/>
<evidence type="ECO:0000259" key="7">
    <source>
        <dbReference type="Pfam" id="PF00892"/>
    </source>
</evidence>
<dbReference type="RefSeq" id="WP_188719490.1">
    <property type="nucleotide sequence ID" value="NZ_BMIF01000001.1"/>
</dbReference>
<organism evidence="8 9">
    <name type="scientific">Nitratireductor aestuarii</name>
    <dbReference type="NCBI Taxonomy" id="1735103"/>
    <lineage>
        <taxon>Bacteria</taxon>
        <taxon>Pseudomonadati</taxon>
        <taxon>Pseudomonadota</taxon>
        <taxon>Alphaproteobacteria</taxon>
        <taxon>Hyphomicrobiales</taxon>
        <taxon>Phyllobacteriaceae</taxon>
        <taxon>Nitratireductor</taxon>
    </lineage>
</organism>
<feature type="transmembrane region" description="Helical" evidence="6">
    <location>
        <begin position="59"/>
        <end position="77"/>
    </location>
</feature>
<comment type="similarity">
    <text evidence="2">Belongs to the drug/metabolite transporter (DMT) superfamily. 10 TMS drug/metabolite exporter (DME) (TC 2.A.7.3) family.</text>
</comment>
<dbReference type="EMBL" id="BMIF01000001">
    <property type="protein sequence ID" value="GGA55634.1"/>
    <property type="molecule type" value="Genomic_DNA"/>
</dbReference>
<name>A0A916W054_9HYPH</name>
<evidence type="ECO:0000256" key="3">
    <source>
        <dbReference type="ARBA" id="ARBA00022692"/>
    </source>
</evidence>
<feature type="transmembrane region" description="Helical" evidence="6">
    <location>
        <begin position="257"/>
        <end position="277"/>
    </location>
</feature>
<dbReference type="SUPFAM" id="SSF103481">
    <property type="entry name" value="Multidrug resistance efflux transporter EmrE"/>
    <property type="match status" value="2"/>
</dbReference>
<feature type="transmembrane region" description="Helical" evidence="6">
    <location>
        <begin position="229"/>
        <end position="250"/>
    </location>
</feature>
<evidence type="ECO:0000313" key="8">
    <source>
        <dbReference type="EMBL" id="GGA55634.1"/>
    </source>
</evidence>
<feature type="transmembrane region" description="Helical" evidence="6">
    <location>
        <begin position="145"/>
        <end position="164"/>
    </location>
</feature>